<feature type="region of interest" description="Disordered" evidence="1">
    <location>
        <begin position="517"/>
        <end position="549"/>
    </location>
</feature>
<dbReference type="InterPro" id="IPR019417">
    <property type="entry name" value="DUF2415"/>
</dbReference>
<dbReference type="InterPro" id="IPR015943">
    <property type="entry name" value="WD40/YVTN_repeat-like_dom_sf"/>
</dbReference>
<reference evidence="3" key="1">
    <citation type="journal article" date="2020" name="Stud. Mycol.">
        <title>101 Dothideomycetes genomes: a test case for predicting lifestyles and emergence of pathogens.</title>
        <authorList>
            <person name="Haridas S."/>
            <person name="Albert R."/>
            <person name="Binder M."/>
            <person name="Bloem J."/>
            <person name="Labutti K."/>
            <person name="Salamov A."/>
            <person name="Andreopoulos B."/>
            <person name="Baker S."/>
            <person name="Barry K."/>
            <person name="Bills G."/>
            <person name="Bluhm B."/>
            <person name="Cannon C."/>
            <person name="Castanera R."/>
            <person name="Culley D."/>
            <person name="Daum C."/>
            <person name="Ezra D."/>
            <person name="Gonzalez J."/>
            <person name="Henrissat B."/>
            <person name="Kuo A."/>
            <person name="Liang C."/>
            <person name="Lipzen A."/>
            <person name="Lutzoni F."/>
            <person name="Magnuson J."/>
            <person name="Mondo S."/>
            <person name="Nolan M."/>
            <person name="Ohm R."/>
            <person name="Pangilinan J."/>
            <person name="Park H.-J."/>
            <person name="Ramirez L."/>
            <person name="Alfaro M."/>
            <person name="Sun H."/>
            <person name="Tritt A."/>
            <person name="Yoshinaga Y."/>
            <person name="Zwiers L.-H."/>
            <person name="Turgeon B."/>
            <person name="Goodwin S."/>
            <person name="Spatafora J."/>
            <person name="Crous P."/>
            <person name="Grigoriev I."/>
        </authorList>
    </citation>
    <scope>NUCLEOTIDE SEQUENCE</scope>
    <source>
        <strain evidence="3">CBS 379.55</strain>
    </source>
</reference>
<organism evidence="3 4">
    <name type="scientific">Westerdykella ornata</name>
    <dbReference type="NCBI Taxonomy" id="318751"/>
    <lineage>
        <taxon>Eukaryota</taxon>
        <taxon>Fungi</taxon>
        <taxon>Dikarya</taxon>
        <taxon>Ascomycota</taxon>
        <taxon>Pezizomycotina</taxon>
        <taxon>Dothideomycetes</taxon>
        <taxon>Pleosporomycetidae</taxon>
        <taxon>Pleosporales</taxon>
        <taxon>Sporormiaceae</taxon>
        <taxon>Westerdykella</taxon>
    </lineage>
</organism>
<dbReference type="GeneID" id="54553646"/>
<feature type="compositionally biased region" description="Basic and acidic residues" evidence="1">
    <location>
        <begin position="491"/>
        <end position="501"/>
    </location>
</feature>
<dbReference type="Gene3D" id="2.130.10.10">
    <property type="entry name" value="YVTN repeat-like/Quinoprotein amine dehydrogenase"/>
    <property type="match status" value="1"/>
</dbReference>
<dbReference type="OrthoDB" id="418169at2759"/>
<dbReference type="PANTHER" id="PTHR43991">
    <property type="entry name" value="WD REPEAT PROTEIN (AFU_ORTHOLOGUE AFUA_8G05640)-RELATED"/>
    <property type="match status" value="1"/>
</dbReference>
<dbReference type="AlphaFoldDB" id="A0A6A6J4X3"/>
<protein>
    <recommendedName>
        <fullName evidence="2">DUF2415 domain-containing protein</fullName>
    </recommendedName>
</protein>
<dbReference type="Proteomes" id="UP000800097">
    <property type="component" value="Unassembled WGS sequence"/>
</dbReference>
<sequence length="686" mass="75634">MAVDDFSCCDTDAFVLPATSLYPVKIPIAHYQLRHYISSPEQDLIYYASGTEVYCLNVAAKTQVHLTTLPWEARCTASGHGYVCVAGADHGNFAAIKVKRFPPSGSTDVDASLPLGFASRATTHCPPTTLVTAERVRLEKIGEDIVNSISIHEYMLGGNRPKDVVAVLTNNDKTVRIYSLTRGLEITVLDLPFPMNHGTISPDGQLLVAVGDRSIAFFFQKSKPPKSGSTRCHVSGDIEPQWSLLQEVRLYVPPASLNEGYFTTAWSPSGRLCAVGSECGYISVFDVELLKICEFPEDSVVQKLSSTRPDVHNGPGSVRTMQFSPAPWDLLIWSEDQARVCVADLRSNLKVKQVLTLDPKQDGLERLDVSDFDTSLMPELEALQREAEFLRRYHLTLDNEGAAAAVNFAAEYIAASTERRRLHRRLGVVDSDDDPHGLTAEERQIIDALRSTREREAGTETGIAPRSIHYRSSSPGLAQLLPQPPQVNSHSEGEESASRRANEDRLLAQINVLARRSPQHDLLRLPTSATEPSRTTSTHDGSGQGSPNLISTHLRRLEAQMVSSTDEAWRTIEEALARTVRGGDSTGRSAAAAAADVRTERRVRQLTQMRERLRSVRQADEPFESFLQVSYRAGTRSSHDPANGLRTAGLAMSQDGRTLYCGTTEGIFEFPINVQERRSFPAVKPR</sequence>
<evidence type="ECO:0000256" key="1">
    <source>
        <dbReference type="SAM" id="MobiDB-lite"/>
    </source>
</evidence>
<feature type="compositionally biased region" description="Low complexity" evidence="1">
    <location>
        <begin position="472"/>
        <end position="481"/>
    </location>
</feature>
<dbReference type="PANTHER" id="PTHR43991:SF9">
    <property type="entry name" value="DUF2415 DOMAIN-CONTAINING PROTEIN"/>
    <property type="match status" value="1"/>
</dbReference>
<gene>
    <name evidence="3" type="ORF">EI97DRAFT_453649</name>
</gene>
<evidence type="ECO:0000259" key="2">
    <source>
        <dbReference type="Pfam" id="PF10313"/>
    </source>
</evidence>
<dbReference type="InterPro" id="IPR036322">
    <property type="entry name" value="WD40_repeat_dom_sf"/>
</dbReference>
<dbReference type="Pfam" id="PF10313">
    <property type="entry name" value="DUF2415"/>
    <property type="match status" value="1"/>
</dbReference>
<dbReference type="EMBL" id="ML986540">
    <property type="protein sequence ID" value="KAF2271495.1"/>
    <property type="molecule type" value="Genomic_DNA"/>
</dbReference>
<evidence type="ECO:0000313" key="3">
    <source>
        <dbReference type="EMBL" id="KAF2271495.1"/>
    </source>
</evidence>
<feature type="domain" description="DUF2415" evidence="2">
    <location>
        <begin position="316"/>
        <end position="355"/>
    </location>
</feature>
<evidence type="ECO:0000313" key="4">
    <source>
        <dbReference type="Proteomes" id="UP000800097"/>
    </source>
</evidence>
<name>A0A6A6J4X3_WESOR</name>
<dbReference type="SUPFAM" id="SSF50978">
    <property type="entry name" value="WD40 repeat-like"/>
    <property type="match status" value="1"/>
</dbReference>
<accession>A0A6A6J4X3</accession>
<feature type="region of interest" description="Disordered" evidence="1">
    <location>
        <begin position="453"/>
        <end position="501"/>
    </location>
</feature>
<keyword evidence="4" id="KW-1185">Reference proteome</keyword>
<dbReference type="RefSeq" id="XP_033649034.1">
    <property type="nucleotide sequence ID" value="XM_033800471.1"/>
</dbReference>
<proteinExistence type="predicted"/>
<feature type="compositionally biased region" description="Polar residues" evidence="1">
    <location>
        <begin position="527"/>
        <end position="549"/>
    </location>
</feature>